<comment type="catalytic activity">
    <reaction evidence="1">
        <text>(7,8-dihydropterin-6-yl)methyl diphosphate + 4-aminobenzoate = 7,8-dihydropteroate + diphosphate</text>
        <dbReference type="Rhea" id="RHEA:19949"/>
        <dbReference type="ChEBI" id="CHEBI:17836"/>
        <dbReference type="ChEBI" id="CHEBI:17839"/>
        <dbReference type="ChEBI" id="CHEBI:33019"/>
        <dbReference type="ChEBI" id="CHEBI:72950"/>
        <dbReference type="EC" id="2.5.1.15"/>
    </reaction>
</comment>
<dbReference type="OrthoDB" id="371861at2157"/>
<dbReference type="Gene3D" id="3.20.20.20">
    <property type="entry name" value="Dihydropteroate synthase-like"/>
    <property type="match status" value="1"/>
</dbReference>
<gene>
    <name evidence="10" type="ORF">C480_21834</name>
</gene>
<dbReference type="SUPFAM" id="SSF51717">
    <property type="entry name" value="Dihydropteroate synthetase-like"/>
    <property type="match status" value="1"/>
</dbReference>
<organism evidence="10 11">
    <name type="scientific">Natrialba aegyptia DSM 13077</name>
    <dbReference type="NCBI Taxonomy" id="1227491"/>
    <lineage>
        <taxon>Archaea</taxon>
        <taxon>Methanobacteriati</taxon>
        <taxon>Methanobacteriota</taxon>
        <taxon>Stenosarchaea group</taxon>
        <taxon>Halobacteria</taxon>
        <taxon>Halobacteriales</taxon>
        <taxon>Natrialbaceae</taxon>
        <taxon>Natrialba</taxon>
    </lineage>
</organism>
<evidence type="ECO:0000313" key="11">
    <source>
        <dbReference type="Proteomes" id="UP000011591"/>
    </source>
</evidence>
<dbReference type="EMBL" id="AOIP01000065">
    <property type="protein sequence ID" value="ELY97632.1"/>
    <property type="molecule type" value="Genomic_DNA"/>
</dbReference>
<evidence type="ECO:0000256" key="7">
    <source>
        <dbReference type="ARBA" id="ARBA00022842"/>
    </source>
</evidence>
<reference evidence="10 11" key="1">
    <citation type="journal article" date="2014" name="PLoS Genet.">
        <title>Phylogenetically driven sequencing of extremely halophilic archaea reveals strategies for static and dynamic osmo-response.</title>
        <authorList>
            <person name="Becker E.A."/>
            <person name="Seitzer P.M."/>
            <person name="Tritt A."/>
            <person name="Larsen D."/>
            <person name="Krusor M."/>
            <person name="Yao A.I."/>
            <person name="Wu D."/>
            <person name="Madern D."/>
            <person name="Eisen J.A."/>
            <person name="Darling A.E."/>
            <person name="Facciotti M.T."/>
        </authorList>
    </citation>
    <scope>NUCLEOTIDE SEQUENCE [LARGE SCALE GENOMIC DNA]</scope>
    <source>
        <strain evidence="10 11">DSM 13077</strain>
    </source>
</reference>
<protein>
    <recommendedName>
        <fullName evidence="4">dihydropteroate synthase</fullName>
        <ecNumber evidence="4">2.5.1.15</ecNumber>
    </recommendedName>
</protein>
<dbReference type="GO" id="GO:0046872">
    <property type="term" value="F:metal ion binding"/>
    <property type="evidence" value="ECO:0007669"/>
    <property type="project" value="UniProtKB-KW"/>
</dbReference>
<dbReference type="RefSeq" id="WP_006667735.1">
    <property type="nucleotide sequence ID" value="NZ_AOIP01000065.1"/>
</dbReference>
<comment type="cofactor">
    <cofactor evidence="2">
        <name>Mg(2+)</name>
        <dbReference type="ChEBI" id="CHEBI:18420"/>
    </cofactor>
</comment>
<dbReference type="PANTHER" id="PTHR20941">
    <property type="entry name" value="FOLATE SYNTHESIS PROTEINS"/>
    <property type="match status" value="1"/>
</dbReference>
<keyword evidence="5" id="KW-0808">Transferase</keyword>
<dbReference type="EC" id="2.5.1.15" evidence="4"/>
<dbReference type="PATRIC" id="fig|1227491.4.peg.4393"/>
<dbReference type="Proteomes" id="UP000011591">
    <property type="component" value="Unassembled WGS sequence"/>
</dbReference>
<feature type="domain" description="Pterin-binding" evidence="9">
    <location>
        <begin position="13"/>
        <end position="267"/>
    </location>
</feature>
<dbReference type="CDD" id="cd00739">
    <property type="entry name" value="DHPS"/>
    <property type="match status" value="1"/>
</dbReference>
<keyword evidence="11" id="KW-1185">Reference proteome</keyword>
<dbReference type="PANTHER" id="PTHR20941:SF1">
    <property type="entry name" value="FOLIC ACID SYNTHESIS PROTEIN FOL1"/>
    <property type="match status" value="1"/>
</dbReference>
<dbReference type="GO" id="GO:0046656">
    <property type="term" value="P:folic acid biosynthetic process"/>
    <property type="evidence" value="ECO:0007669"/>
    <property type="project" value="UniProtKB-KW"/>
</dbReference>
<comment type="pathway">
    <text evidence="3">Cofactor biosynthesis; tetrahydrofolate biosynthesis; 7,8-dihydrofolate from 2-amino-4-hydroxy-6-hydroxymethyl-7,8-dihydropteridine diphosphate and 4-aminobenzoate: step 1/2.</text>
</comment>
<evidence type="ECO:0000259" key="9">
    <source>
        <dbReference type="PROSITE" id="PS50972"/>
    </source>
</evidence>
<dbReference type="GO" id="GO:0004156">
    <property type="term" value="F:dihydropteroate synthase activity"/>
    <property type="evidence" value="ECO:0007669"/>
    <property type="project" value="UniProtKB-EC"/>
</dbReference>
<dbReference type="InterPro" id="IPR000489">
    <property type="entry name" value="Pterin-binding_dom"/>
</dbReference>
<evidence type="ECO:0000256" key="4">
    <source>
        <dbReference type="ARBA" id="ARBA00012458"/>
    </source>
</evidence>
<dbReference type="InterPro" id="IPR006390">
    <property type="entry name" value="DHP_synth_dom"/>
</dbReference>
<evidence type="ECO:0000256" key="5">
    <source>
        <dbReference type="ARBA" id="ARBA00022679"/>
    </source>
</evidence>
<keyword evidence="6" id="KW-0479">Metal-binding</keyword>
<evidence type="ECO:0000256" key="3">
    <source>
        <dbReference type="ARBA" id="ARBA00004763"/>
    </source>
</evidence>
<evidence type="ECO:0000256" key="1">
    <source>
        <dbReference type="ARBA" id="ARBA00000012"/>
    </source>
</evidence>
<dbReference type="AlphaFoldDB" id="M0AIA7"/>
<evidence type="ECO:0000256" key="8">
    <source>
        <dbReference type="ARBA" id="ARBA00022909"/>
    </source>
</evidence>
<keyword evidence="8" id="KW-0289">Folate biosynthesis</keyword>
<dbReference type="GO" id="GO:0046654">
    <property type="term" value="P:tetrahydrofolate biosynthetic process"/>
    <property type="evidence" value="ECO:0007669"/>
    <property type="project" value="TreeGrafter"/>
</dbReference>
<dbReference type="InterPro" id="IPR011005">
    <property type="entry name" value="Dihydropteroate_synth-like_sf"/>
</dbReference>
<evidence type="ECO:0000256" key="2">
    <source>
        <dbReference type="ARBA" id="ARBA00001946"/>
    </source>
</evidence>
<dbReference type="Pfam" id="PF00809">
    <property type="entry name" value="Pterin_bind"/>
    <property type="match status" value="1"/>
</dbReference>
<keyword evidence="7" id="KW-0460">Magnesium</keyword>
<dbReference type="NCBIfam" id="TIGR01496">
    <property type="entry name" value="DHPS"/>
    <property type="match status" value="1"/>
</dbReference>
<dbReference type="PROSITE" id="PS50972">
    <property type="entry name" value="PTERIN_BINDING"/>
    <property type="match status" value="1"/>
</dbReference>
<proteinExistence type="predicted"/>
<evidence type="ECO:0000313" key="10">
    <source>
        <dbReference type="EMBL" id="ELY97632.1"/>
    </source>
</evidence>
<sequence>MTSTQAAGRTAETQVMGILNVTPDSFSDGGSYTAVSDAIACARKIDEAGAAIIDIGGESTRPGADPVSVDEELSRVVPVVERIANDPDIEATISVDTYKPAVAEAVLDAGADIINDQNGLDDPEMRSLVASRECTAILMDAVNIPVEPEFTPAAADIVASVCERLEERVERARSAGVADDQLVLDPGVGFATGPGDDLELIARTDEFSALGHPVLVGASRKSFTKAIVDQPPQERVAPSLAAHLVAAKRGADIVRVHDVAETVSALRTAEALWEHRPRTR</sequence>
<comment type="caution">
    <text evidence="10">The sequence shown here is derived from an EMBL/GenBank/DDBJ whole genome shotgun (WGS) entry which is preliminary data.</text>
</comment>
<accession>M0AIA7</accession>
<name>M0AIA7_9EURY</name>
<dbReference type="PROSITE" id="PS00793">
    <property type="entry name" value="DHPS_2"/>
    <property type="match status" value="1"/>
</dbReference>
<evidence type="ECO:0000256" key="6">
    <source>
        <dbReference type="ARBA" id="ARBA00022723"/>
    </source>
</evidence>
<dbReference type="InterPro" id="IPR045031">
    <property type="entry name" value="DHP_synth-like"/>
</dbReference>
<dbReference type="PROSITE" id="PS00792">
    <property type="entry name" value="DHPS_1"/>
    <property type="match status" value="1"/>
</dbReference>